<comment type="caution">
    <text evidence="1">The sequence shown here is derived from an EMBL/GenBank/DDBJ whole genome shotgun (WGS) entry which is preliminary data.</text>
</comment>
<sequence length="113" mass="12981">MQLNWLLAKEIKIEKTRLFSIFMKTSLDEDYNNELNIKKTTKGEISIIHRSDLKQLWPNGKPIAPAKLADLRSIYKFIPADCLGFYKTLKASNDAIDDVDGFGKELDFDPDDE</sequence>
<protein>
    <submittedName>
        <fullName evidence="1">Uncharacterized protein</fullName>
    </submittedName>
</protein>
<evidence type="ECO:0000313" key="1">
    <source>
        <dbReference type="EMBL" id="PCG80013.1"/>
    </source>
</evidence>
<name>A0A2A4K893_HELVI</name>
<reference evidence="1" key="1">
    <citation type="submission" date="2017-09" db="EMBL/GenBank/DDBJ databases">
        <title>Contemporary evolution of a Lepidopteran species, Heliothis virescens, in response to modern agricultural practices.</title>
        <authorList>
            <person name="Fritz M.L."/>
            <person name="Deyonke A.M."/>
            <person name="Papanicolaou A."/>
            <person name="Micinski S."/>
            <person name="Westbrook J."/>
            <person name="Gould F."/>
        </authorList>
    </citation>
    <scope>NUCLEOTIDE SEQUENCE [LARGE SCALE GENOMIC DNA]</scope>
    <source>
        <strain evidence="1">HvINT-</strain>
        <tissue evidence="1">Whole body</tissue>
    </source>
</reference>
<organism evidence="1">
    <name type="scientific">Heliothis virescens</name>
    <name type="common">Tobacco budworm moth</name>
    <dbReference type="NCBI Taxonomy" id="7102"/>
    <lineage>
        <taxon>Eukaryota</taxon>
        <taxon>Metazoa</taxon>
        <taxon>Ecdysozoa</taxon>
        <taxon>Arthropoda</taxon>
        <taxon>Hexapoda</taxon>
        <taxon>Insecta</taxon>
        <taxon>Pterygota</taxon>
        <taxon>Neoptera</taxon>
        <taxon>Endopterygota</taxon>
        <taxon>Lepidoptera</taxon>
        <taxon>Glossata</taxon>
        <taxon>Ditrysia</taxon>
        <taxon>Noctuoidea</taxon>
        <taxon>Noctuidae</taxon>
        <taxon>Heliothinae</taxon>
        <taxon>Heliothis</taxon>
    </lineage>
</organism>
<accession>A0A2A4K893</accession>
<dbReference type="AlphaFoldDB" id="A0A2A4K893"/>
<proteinExistence type="predicted"/>
<gene>
    <name evidence="1" type="ORF">B5V51_12392</name>
</gene>
<dbReference type="EMBL" id="NWSH01000066">
    <property type="protein sequence ID" value="PCG80013.1"/>
    <property type="molecule type" value="Genomic_DNA"/>
</dbReference>